<sequence length="210" mass="22813">MNSPLILSYNDYSRANAEKKEKVKYGGSNLKVYIFLADGFEEIEGLTVVDIMRRAKIDVETISITGQKQINGAHKIIVEADRLFEETDFSDGDMLVLPGGMPGTLNLKEHEGLRNLIGEFDKKKKYLAAICAAPSILSELGILKGRKACAYPSFEEGLDCAQVVHEAAVTDGHVTTGRGMGAAIPFALKLTELLCGTEKANEIAESIVYA</sequence>
<dbReference type="EMBL" id="CYZO01000009">
    <property type="protein sequence ID" value="CUN81596.1"/>
    <property type="molecule type" value="Genomic_DNA"/>
</dbReference>
<dbReference type="Proteomes" id="UP000292665">
    <property type="component" value="Unassembled WGS sequence"/>
</dbReference>
<dbReference type="Pfam" id="PF01965">
    <property type="entry name" value="DJ-1_PfpI"/>
    <property type="match status" value="1"/>
</dbReference>
<protein>
    <submittedName>
        <fullName evidence="2">Chaperone protein YajL</fullName>
    </submittedName>
    <submittedName>
        <fullName evidence="3">DJ-1 family protein</fullName>
    </submittedName>
</protein>
<dbReference type="InterPro" id="IPR050325">
    <property type="entry name" value="Prot/Nucl_acid_deglycase"/>
</dbReference>
<gene>
    <name evidence="2" type="primary">yajL</name>
    <name evidence="3" type="ORF">EAI93_00790</name>
    <name evidence="2" type="ORF">ERS852456_00881</name>
</gene>
<dbReference type="SUPFAM" id="SSF52317">
    <property type="entry name" value="Class I glutamine amidotransferase-like"/>
    <property type="match status" value="1"/>
</dbReference>
<dbReference type="PANTHER" id="PTHR48094">
    <property type="entry name" value="PROTEIN/NUCLEIC ACID DEGLYCASE DJ-1-RELATED"/>
    <property type="match status" value="1"/>
</dbReference>
<dbReference type="CDD" id="cd03135">
    <property type="entry name" value="GATase1_DJ-1"/>
    <property type="match status" value="1"/>
</dbReference>
<dbReference type="InterPro" id="IPR002818">
    <property type="entry name" value="DJ-1/PfpI"/>
</dbReference>
<organism evidence="2 4">
    <name type="scientific">[Ruminococcus] torques</name>
    <dbReference type="NCBI Taxonomy" id="33039"/>
    <lineage>
        <taxon>Bacteria</taxon>
        <taxon>Bacillati</taxon>
        <taxon>Bacillota</taxon>
        <taxon>Clostridia</taxon>
        <taxon>Lachnospirales</taxon>
        <taxon>Lachnospiraceae</taxon>
        <taxon>Mediterraneibacter</taxon>
    </lineage>
</organism>
<dbReference type="GO" id="GO:0005737">
    <property type="term" value="C:cytoplasm"/>
    <property type="evidence" value="ECO:0007669"/>
    <property type="project" value="TreeGrafter"/>
</dbReference>
<dbReference type="RefSeq" id="WP_009242284.1">
    <property type="nucleotide sequence ID" value="NZ_AP028249.1"/>
</dbReference>
<evidence type="ECO:0000313" key="2">
    <source>
        <dbReference type="EMBL" id="CUN81596.1"/>
    </source>
</evidence>
<dbReference type="Proteomes" id="UP000095787">
    <property type="component" value="Unassembled WGS sequence"/>
</dbReference>
<dbReference type="Gene3D" id="3.40.50.880">
    <property type="match status" value="1"/>
</dbReference>
<evidence type="ECO:0000313" key="3">
    <source>
        <dbReference type="EMBL" id="RYS82277.1"/>
    </source>
</evidence>
<feature type="domain" description="DJ-1/PfpI" evidence="1">
    <location>
        <begin position="31"/>
        <end position="192"/>
    </location>
</feature>
<dbReference type="EMBL" id="RCYR01000001">
    <property type="protein sequence ID" value="RYS82277.1"/>
    <property type="molecule type" value="Genomic_DNA"/>
</dbReference>
<dbReference type="InterPro" id="IPR029062">
    <property type="entry name" value="Class_I_gatase-like"/>
</dbReference>
<accession>A0A174A205</accession>
<dbReference type="NCBIfam" id="TIGR01383">
    <property type="entry name" value="not_thiJ"/>
    <property type="match status" value="1"/>
</dbReference>
<dbReference type="AlphaFoldDB" id="A0A174A205"/>
<name>A0A174A205_9FIRM</name>
<dbReference type="PANTHER" id="PTHR48094:SF12">
    <property type="entry name" value="PARKINSON DISEASE PROTEIN 7 HOMOLOG"/>
    <property type="match status" value="1"/>
</dbReference>
<proteinExistence type="predicted"/>
<evidence type="ECO:0000313" key="4">
    <source>
        <dbReference type="Proteomes" id="UP000095787"/>
    </source>
</evidence>
<reference evidence="2 4" key="1">
    <citation type="submission" date="2015-09" db="EMBL/GenBank/DDBJ databases">
        <authorList>
            <consortium name="Pathogen Informatics"/>
        </authorList>
    </citation>
    <scope>NUCLEOTIDE SEQUENCE [LARGE SCALE GENOMIC DNA]</scope>
    <source>
        <strain evidence="2 4">2789STDY5834841</strain>
    </source>
</reference>
<dbReference type="InterPro" id="IPR006287">
    <property type="entry name" value="DJ-1"/>
</dbReference>
<evidence type="ECO:0000313" key="5">
    <source>
        <dbReference type="Proteomes" id="UP000292665"/>
    </source>
</evidence>
<evidence type="ECO:0000259" key="1">
    <source>
        <dbReference type="Pfam" id="PF01965"/>
    </source>
</evidence>
<reference evidence="3 5" key="2">
    <citation type="journal article" date="2019" name="Science, e1252229">
        <title>Invertible promoters mediate bacterial phase variation, antibiotic resistance, and host adaptation in the gut.</title>
        <authorList>
            <person name="Jiang X."/>
            <person name="Hall A.B."/>
            <person name="Arthur T.D."/>
            <person name="Plichta D.R."/>
            <person name="Covington C.T."/>
            <person name="Poyet M."/>
            <person name="Crothers J."/>
            <person name="Moses P.L."/>
            <person name="Tolonen A.C."/>
            <person name="Vlamakis H."/>
            <person name="Alm E.J."/>
            <person name="Xavier R.J."/>
        </authorList>
    </citation>
    <scope>NUCLEOTIDE SEQUENCE [LARGE SCALE GENOMIC DNA]</scope>
    <source>
        <strain evidence="3">Aa_0143</strain>
        <strain evidence="5">aa_0143</strain>
    </source>
</reference>
<dbReference type="GeneID" id="97329160"/>